<dbReference type="RefSeq" id="XP_018137999.1">
    <property type="nucleotide sequence ID" value="XM_018294582.1"/>
</dbReference>
<dbReference type="EMBL" id="LSBJ02000004">
    <property type="protein sequence ID" value="OAQ60038.1"/>
    <property type="molecule type" value="Genomic_DNA"/>
</dbReference>
<comment type="caution">
    <text evidence="1">The sequence shown here is derived from an EMBL/GenBank/DDBJ whole genome shotgun (WGS) entry which is preliminary data.</text>
</comment>
<dbReference type="AlphaFoldDB" id="A0A179F3Q1"/>
<evidence type="ECO:0000313" key="1">
    <source>
        <dbReference type="EMBL" id="OAQ60038.1"/>
    </source>
</evidence>
<sequence>MDVVSTPFPPPSRTRTRQLGIHVTNQSDILKQHLFFKIHIRAFLRIFNGWPLCIYYNPPMLPIVPKFVPKSTVSWPNRTGHGPSRPSVATQPIVRVSIMSIYGQWVSRRVSPD</sequence>
<dbReference type="KEGG" id="pchm:VFPPC_16829"/>
<organism evidence="1 2">
    <name type="scientific">Pochonia chlamydosporia 170</name>
    <dbReference type="NCBI Taxonomy" id="1380566"/>
    <lineage>
        <taxon>Eukaryota</taxon>
        <taxon>Fungi</taxon>
        <taxon>Dikarya</taxon>
        <taxon>Ascomycota</taxon>
        <taxon>Pezizomycotina</taxon>
        <taxon>Sordariomycetes</taxon>
        <taxon>Hypocreomycetidae</taxon>
        <taxon>Hypocreales</taxon>
        <taxon>Clavicipitaceae</taxon>
        <taxon>Pochonia</taxon>
    </lineage>
</organism>
<reference evidence="1 2" key="1">
    <citation type="journal article" date="2016" name="PLoS Pathog.">
        <title>Biosynthesis of antibiotic leucinostatins in bio-control fungus Purpureocillium lilacinum and their inhibition on phytophthora revealed by genome mining.</title>
        <authorList>
            <person name="Wang G."/>
            <person name="Liu Z."/>
            <person name="Lin R."/>
            <person name="Li E."/>
            <person name="Mao Z."/>
            <person name="Ling J."/>
            <person name="Yang Y."/>
            <person name="Yin W.B."/>
            <person name="Xie B."/>
        </authorList>
    </citation>
    <scope>NUCLEOTIDE SEQUENCE [LARGE SCALE GENOMIC DNA]</scope>
    <source>
        <strain evidence="1">170</strain>
    </source>
</reference>
<name>A0A179F3Q1_METCM</name>
<dbReference type="Proteomes" id="UP000078397">
    <property type="component" value="Unassembled WGS sequence"/>
</dbReference>
<proteinExistence type="predicted"/>
<dbReference type="GeneID" id="28858576"/>
<keyword evidence="2" id="KW-1185">Reference proteome</keyword>
<evidence type="ECO:0000313" key="2">
    <source>
        <dbReference type="Proteomes" id="UP000078397"/>
    </source>
</evidence>
<accession>A0A179F3Q1</accession>
<gene>
    <name evidence="1" type="ORF">VFPPC_16829</name>
</gene>
<protein>
    <submittedName>
        <fullName evidence="1">Uncharacterized protein</fullName>
    </submittedName>
</protein>